<dbReference type="InterPro" id="IPR043128">
    <property type="entry name" value="Rev_trsase/Diguanyl_cyclase"/>
</dbReference>
<dbReference type="PANTHER" id="PTHR37984:SF5">
    <property type="entry name" value="PROTEIN NYNRIN-LIKE"/>
    <property type="match status" value="1"/>
</dbReference>
<dbReference type="InterPro" id="IPR012337">
    <property type="entry name" value="RNaseH-like_sf"/>
</dbReference>
<dbReference type="FunFam" id="3.30.70.270:FF:000026">
    <property type="entry name" value="Transposon Ty3-G Gag-Pol polyprotein"/>
    <property type="match status" value="1"/>
</dbReference>
<feature type="domain" description="Integrase catalytic" evidence="4">
    <location>
        <begin position="716"/>
        <end position="875"/>
    </location>
</feature>
<name>A0A0C9RXL6_9HYME</name>
<dbReference type="Gene3D" id="3.30.70.270">
    <property type="match status" value="2"/>
</dbReference>
<dbReference type="Pfam" id="PF00665">
    <property type="entry name" value="rve"/>
    <property type="match status" value="1"/>
</dbReference>
<gene>
    <name evidence="5" type="primary">Tf2-1_5</name>
    <name evidence="5" type="ORF">g.42020</name>
</gene>
<dbReference type="Pfam" id="PF17921">
    <property type="entry name" value="Integrase_H2C2"/>
    <property type="match status" value="1"/>
</dbReference>
<dbReference type="CDD" id="cd01647">
    <property type="entry name" value="RT_LTR"/>
    <property type="match status" value="1"/>
</dbReference>
<dbReference type="GO" id="GO:0003676">
    <property type="term" value="F:nucleic acid binding"/>
    <property type="evidence" value="ECO:0007669"/>
    <property type="project" value="InterPro"/>
</dbReference>
<dbReference type="PANTHER" id="PTHR37984">
    <property type="entry name" value="PROTEIN CBG26694"/>
    <property type="match status" value="1"/>
</dbReference>
<protein>
    <recommendedName>
        <fullName evidence="1">RNA-directed DNA polymerase</fullName>
        <ecNumber evidence="1">2.7.7.49</ecNumber>
    </recommendedName>
</protein>
<dbReference type="Pfam" id="PF00078">
    <property type="entry name" value="RVT_1"/>
    <property type="match status" value="1"/>
</dbReference>
<evidence type="ECO:0000256" key="1">
    <source>
        <dbReference type="ARBA" id="ARBA00012493"/>
    </source>
</evidence>
<accession>A0A0C9RXL6</accession>
<dbReference type="EC" id="2.7.7.49" evidence="1"/>
<dbReference type="SUPFAM" id="SSF56672">
    <property type="entry name" value="DNA/RNA polymerases"/>
    <property type="match status" value="1"/>
</dbReference>
<dbReference type="PROSITE" id="PS50994">
    <property type="entry name" value="INTEGRASE"/>
    <property type="match status" value="1"/>
</dbReference>
<dbReference type="Pfam" id="PF17919">
    <property type="entry name" value="RT_RNaseH_2"/>
    <property type="match status" value="1"/>
</dbReference>
<dbReference type="InterPro" id="IPR000477">
    <property type="entry name" value="RT_dom"/>
</dbReference>
<dbReference type="SUPFAM" id="SSF53098">
    <property type="entry name" value="Ribonuclease H-like"/>
    <property type="match status" value="1"/>
</dbReference>
<proteinExistence type="predicted"/>
<dbReference type="Gene3D" id="3.30.420.10">
    <property type="entry name" value="Ribonuclease H-like superfamily/Ribonuclease H"/>
    <property type="match status" value="1"/>
</dbReference>
<dbReference type="GO" id="GO:0015074">
    <property type="term" value="P:DNA integration"/>
    <property type="evidence" value="ECO:0007669"/>
    <property type="project" value="InterPro"/>
</dbReference>
<evidence type="ECO:0000313" key="5">
    <source>
        <dbReference type="EMBL" id="JAG83687.1"/>
    </source>
</evidence>
<dbReference type="Gene3D" id="3.10.10.10">
    <property type="entry name" value="HIV Type 1 Reverse Transcriptase, subunit A, domain 1"/>
    <property type="match status" value="1"/>
</dbReference>
<dbReference type="Gene3D" id="1.10.340.70">
    <property type="match status" value="1"/>
</dbReference>
<dbReference type="InterPro" id="IPR043502">
    <property type="entry name" value="DNA/RNA_pol_sf"/>
</dbReference>
<organism evidence="5">
    <name type="scientific">Fopius arisanus</name>
    <dbReference type="NCBI Taxonomy" id="64838"/>
    <lineage>
        <taxon>Eukaryota</taxon>
        <taxon>Metazoa</taxon>
        <taxon>Ecdysozoa</taxon>
        <taxon>Arthropoda</taxon>
        <taxon>Hexapoda</taxon>
        <taxon>Insecta</taxon>
        <taxon>Pterygota</taxon>
        <taxon>Neoptera</taxon>
        <taxon>Endopterygota</taxon>
        <taxon>Hymenoptera</taxon>
        <taxon>Apocrita</taxon>
        <taxon>Ichneumonoidea</taxon>
        <taxon>Braconidae</taxon>
        <taxon>Opiinae</taxon>
        <taxon>Fopius</taxon>
    </lineage>
</organism>
<dbReference type="InterPro" id="IPR041588">
    <property type="entry name" value="Integrase_H2C2"/>
</dbReference>
<dbReference type="InterPro" id="IPR041577">
    <property type="entry name" value="RT_RNaseH_2"/>
</dbReference>
<evidence type="ECO:0000259" key="3">
    <source>
        <dbReference type="PROSITE" id="PS50878"/>
    </source>
</evidence>
<dbReference type="InterPro" id="IPR036397">
    <property type="entry name" value="RNaseH_sf"/>
</dbReference>
<dbReference type="FunFam" id="1.10.340.70:FF:000001">
    <property type="entry name" value="Retrovirus-related Pol polyprotein from transposon gypsy-like Protein"/>
    <property type="match status" value="1"/>
</dbReference>
<dbReference type="FunFam" id="3.30.420.10:FF:000032">
    <property type="entry name" value="Retrovirus-related Pol polyprotein from transposon 297-like Protein"/>
    <property type="match status" value="1"/>
</dbReference>
<dbReference type="GO" id="GO:0042575">
    <property type="term" value="C:DNA polymerase complex"/>
    <property type="evidence" value="ECO:0007669"/>
    <property type="project" value="UniProtKB-ARBA"/>
</dbReference>
<dbReference type="EMBL" id="GBYB01013920">
    <property type="protein sequence ID" value="JAG83687.1"/>
    <property type="molecule type" value="Transcribed_RNA"/>
</dbReference>
<feature type="domain" description="Reverse transcriptase" evidence="3">
    <location>
        <begin position="191"/>
        <end position="366"/>
    </location>
</feature>
<dbReference type="InterPro" id="IPR050951">
    <property type="entry name" value="Retrovirus_Pol_polyprotein"/>
</dbReference>
<keyword evidence="2" id="KW-0511">Multifunctional enzyme</keyword>
<dbReference type="AlphaFoldDB" id="A0A0C9RXL6"/>
<reference evidence="5" key="1">
    <citation type="submission" date="2015-01" db="EMBL/GenBank/DDBJ databases">
        <title>Transcriptome Assembly of Fopius arisanus.</title>
        <authorList>
            <person name="Geib S."/>
        </authorList>
    </citation>
    <scope>NUCLEOTIDE SEQUENCE</scope>
</reference>
<sequence>MRQSLAQDLKLEIKNTKKVLSAFNHTIVVPTGYAKTEISIDNIPFKIKVYVVQDDQISKEILIGRNVFKKAGVQAICDASGLTFTLKNENDNVRERTNSMEVNMVNLHGKRAIENEDIQSDLSKSNKKRLQLKELLNKYRDTIALSMNELGTTTAGDMKIELTSDIPIYHRPYRLSKTDREKVDAIITELQQTGIIRESESPYASPMLLVNKKNGESRMVVDYRALNKITKKIKYPLPLIDDHIDQLRNKKVFTSLDLKSGFHQIPMHADSIEKTAFVTPDGQWEYLKLPFGLANAPAVFQKTMSKIFKGIALVYIDDILLATSTNDEMFEILEKVLMILRDNSLTLNLKKCRFFQNKIDYLGREISAEGVRPGTHKINAVLKAPDPCDVKGIRQFLGLASYFRKFIKNFALIVAPLTNQLRKNVPWVWGSDQKAAVEKIKNILAERPILAIFNPEFETELHTDASSIGLGAILMQKDSNNVKHVIAYYSRRTTQEEQKYHSYDLETLAIVVAVKAFRVYLLGIRFIIFTDCSAVRATASKKDIQPRVSRWWIYLQDYNFDIKYRPGKQMSHVDYLSRNPIECNAIDLTEEEWIKVVQCQDPDIEIIQKILESGEINSDTKQYFDTYMLKGGVIFRRTEDGNKWLVPRMSRFHVVRLCHDEQGHFALEKTLNKIKEHYWFKGMRRFVQKYVNSCLNCLYYKGGSGRKPGLLNSIEKVAMPFHTVHIDHVGPFVRSKRNKNYILTIVDGFTKFCILEPVADTSVRGVLKTLQQMIAIFGVPSRIISDRGSAYTSLRFKKFVEELGIKHILNAVATPRANGQCERVNRTLLNSLAATCAGKPEETWDEYVKVVQSGINSTVHRTTKKSPTQLLFGYKPRGMADAKLVASIQDTLDQIDLEQLRKETKEIIDKDQKSQKQRFDSKRFKAPKYAVGEVVMVAASPVATGESKKLVAKSKGPFKITAVLPNDRYEVQDLRNLRKAPNQRSIVAVDSLKRWVTFDATQ</sequence>
<evidence type="ECO:0000259" key="4">
    <source>
        <dbReference type="PROSITE" id="PS50994"/>
    </source>
</evidence>
<evidence type="ECO:0000256" key="2">
    <source>
        <dbReference type="ARBA" id="ARBA00023268"/>
    </source>
</evidence>
<dbReference type="CDD" id="cd09274">
    <property type="entry name" value="RNase_HI_RT_Ty3"/>
    <property type="match status" value="1"/>
</dbReference>
<dbReference type="GO" id="GO:0003964">
    <property type="term" value="F:RNA-directed DNA polymerase activity"/>
    <property type="evidence" value="ECO:0007669"/>
    <property type="project" value="UniProtKB-EC"/>
</dbReference>
<dbReference type="InterPro" id="IPR001584">
    <property type="entry name" value="Integrase_cat-core"/>
</dbReference>
<dbReference type="PROSITE" id="PS50878">
    <property type="entry name" value="RT_POL"/>
    <property type="match status" value="1"/>
</dbReference>